<organism evidence="2 3">
    <name type="scientific">Paenibacillus lautus</name>
    <name type="common">Bacillus lautus</name>
    <dbReference type="NCBI Taxonomy" id="1401"/>
    <lineage>
        <taxon>Bacteria</taxon>
        <taxon>Bacillati</taxon>
        <taxon>Bacillota</taxon>
        <taxon>Bacilli</taxon>
        <taxon>Bacillales</taxon>
        <taxon>Paenibacillaceae</taxon>
        <taxon>Paenibacillus</taxon>
    </lineage>
</organism>
<evidence type="ECO:0000313" key="2">
    <source>
        <dbReference type="EMBL" id="OME90617.1"/>
    </source>
</evidence>
<proteinExistence type="predicted"/>
<protein>
    <recommendedName>
        <fullName evidence="1">Zinc finger CGNR domain-containing protein</fullName>
    </recommendedName>
</protein>
<dbReference type="InterPro" id="IPR023286">
    <property type="entry name" value="ABATE_dom_sf"/>
</dbReference>
<dbReference type="PANTHER" id="PTHR35525">
    <property type="entry name" value="BLL6575 PROTEIN"/>
    <property type="match status" value="1"/>
</dbReference>
<comment type="caution">
    <text evidence="2">The sequence shown here is derived from an EMBL/GenBank/DDBJ whole genome shotgun (WGS) entry which is preliminary data.</text>
</comment>
<dbReference type="InterPro" id="IPR010852">
    <property type="entry name" value="ABATE"/>
</dbReference>
<accession>A0A1R1AXT6</accession>
<dbReference type="PANTHER" id="PTHR35525:SF3">
    <property type="entry name" value="BLL6575 PROTEIN"/>
    <property type="match status" value="1"/>
</dbReference>
<gene>
    <name evidence="2" type="ORF">BK123_19795</name>
</gene>
<dbReference type="OrthoDB" id="123307at2"/>
<evidence type="ECO:0000259" key="1">
    <source>
        <dbReference type="Pfam" id="PF11706"/>
    </source>
</evidence>
<dbReference type="RefSeq" id="WP_076324113.1">
    <property type="nucleotide sequence ID" value="NZ_MRTF01000007.1"/>
</dbReference>
<dbReference type="Gene3D" id="1.10.3300.10">
    <property type="entry name" value="Jann2411-like domain"/>
    <property type="match status" value="1"/>
</dbReference>
<reference evidence="2 3" key="1">
    <citation type="submission" date="2016-11" db="EMBL/GenBank/DDBJ databases">
        <title>Paenibacillus species isolates.</title>
        <authorList>
            <person name="Beno S.M."/>
        </authorList>
    </citation>
    <scope>NUCLEOTIDE SEQUENCE [LARGE SCALE GENOMIC DNA]</scope>
    <source>
        <strain evidence="2 3">FSL F4-0100</strain>
    </source>
</reference>
<dbReference type="Proteomes" id="UP000187074">
    <property type="component" value="Unassembled WGS sequence"/>
</dbReference>
<feature type="domain" description="Zinc finger CGNR" evidence="1">
    <location>
        <begin position="158"/>
        <end position="200"/>
    </location>
</feature>
<dbReference type="Pfam" id="PF11706">
    <property type="entry name" value="zf-CGNR"/>
    <property type="match status" value="1"/>
</dbReference>
<dbReference type="SUPFAM" id="SSF160904">
    <property type="entry name" value="Jann2411-like"/>
    <property type="match status" value="1"/>
</dbReference>
<name>A0A1R1AXT6_PAELA</name>
<sequence length="208" mass="23565">MPKKIASEFYFIGNHPVLDFVNTKIAFNGQPLDLLHDFEALLDWQVKANLLTEVERNLRKAVWTGSEEEAGIVEAARLLRDHLFILIQPGSVNETSTVASLQFVNGLLQEQITRTTLVAEGSTYSRKSRMLFRKPLDLLTPVAAAAVDFLTTHDLKLVKTCENPACVLRFYDNSKNGTRRWCSPKTCGNRMKVAAYLERQKQQHTKES</sequence>
<dbReference type="Pfam" id="PF07336">
    <property type="entry name" value="ABATE"/>
    <property type="match status" value="1"/>
</dbReference>
<dbReference type="AlphaFoldDB" id="A0A1R1AXT6"/>
<dbReference type="EMBL" id="MRTF01000007">
    <property type="protein sequence ID" value="OME90617.1"/>
    <property type="molecule type" value="Genomic_DNA"/>
</dbReference>
<evidence type="ECO:0000313" key="3">
    <source>
        <dbReference type="Proteomes" id="UP000187074"/>
    </source>
</evidence>
<dbReference type="InterPro" id="IPR021005">
    <property type="entry name" value="Znf_CGNR"/>
</dbReference>
<dbReference type="STRING" id="1401.BK123_19795"/>